<dbReference type="PaxDb" id="10116-ENSRNOP00000003344"/>
<dbReference type="AGR" id="RGD:9174727"/>
<dbReference type="HAMAP" id="MF_00155">
    <property type="entry name" value="CtaG"/>
    <property type="match status" value="1"/>
</dbReference>
<dbReference type="InterPro" id="IPR023471">
    <property type="entry name" value="CtaG/Cox11_dom_sf"/>
</dbReference>
<dbReference type="RGD" id="9174727">
    <property type="gene designation" value="Cox11"/>
</dbReference>
<dbReference type="OMA" id="NKLECFC"/>
<dbReference type="NCBIfam" id="NF003465">
    <property type="entry name" value="PRK05089.1"/>
    <property type="match status" value="1"/>
</dbReference>
<keyword evidence="9" id="KW-1185">Reference proteome</keyword>
<dbReference type="KEGG" id="rno:103693419"/>
<dbReference type="GO" id="GO:0005507">
    <property type="term" value="F:copper ion binding"/>
    <property type="evidence" value="ECO:0007669"/>
    <property type="project" value="InterPro"/>
</dbReference>
<proteinExistence type="inferred from homology"/>
<dbReference type="GO" id="GO:0005743">
    <property type="term" value="C:mitochondrial inner membrane"/>
    <property type="evidence" value="ECO:0000266"/>
    <property type="project" value="RGD"/>
</dbReference>
<evidence type="ECO:0000256" key="7">
    <source>
        <dbReference type="SAM" id="Phobius"/>
    </source>
</evidence>
<evidence type="ECO:0000313" key="10">
    <source>
        <dbReference type="RGD" id="9174727"/>
    </source>
</evidence>
<dbReference type="PANTHER" id="PTHR21320:SF3">
    <property type="entry name" value="CYTOCHROME C OXIDASE ASSEMBLY PROTEIN COX11, MITOCHONDRIAL-RELATED"/>
    <property type="match status" value="1"/>
</dbReference>
<dbReference type="InterPro" id="IPR007533">
    <property type="entry name" value="Cyt_c_oxidase_assmbl_CtaG"/>
</dbReference>
<evidence type="ECO:0000313" key="8">
    <source>
        <dbReference type="Ensembl" id="ENSRNOP00000072345.3"/>
    </source>
</evidence>
<dbReference type="Proteomes" id="UP000002494">
    <property type="component" value="Chromosome 10"/>
</dbReference>
<keyword evidence="4 7" id="KW-1133">Transmembrane helix</keyword>
<evidence type="ECO:0000256" key="5">
    <source>
        <dbReference type="ARBA" id="ARBA00023136"/>
    </source>
</evidence>
<feature type="region of interest" description="Disordered" evidence="6">
    <location>
        <begin position="41"/>
        <end position="86"/>
    </location>
</feature>
<dbReference type="GO" id="GO:0032991">
    <property type="term" value="C:protein-containing complex"/>
    <property type="evidence" value="ECO:0000266"/>
    <property type="project" value="RGD"/>
</dbReference>
<dbReference type="GO" id="GO:0005739">
    <property type="term" value="C:mitochondrion"/>
    <property type="evidence" value="ECO:0000266"/>
    <property type="project" value="RGD"/>
</dbReference>
<dbReference type="Pfam" id="PF04442">
    <property type="entry name" value="CtaG_Cox11"/>
    <property type="match status" value="1"/>
</dbReference>
<protein>
    <submittedName>
        <fullName evidence="8">Cytochrome c oxidase copper chaperone COX11</fullName>
    </submittedName>
</protein>
<dbReference type="SUPFAM" id="SSF110111">
    <property type="entry name" value="Ctag/Cox11"/>
    <property type="match status" value="1"/>
</dbReference>
<dbReference type="GeneTree" id="ENSGT00390000007512"/>
<keyword evidence="3 7" id="KW-0812">Transmembrane</keyword>
<dbReference type="GO" id="GO:0006754">
    <property type="term" value="P:ATP biosynthetic process"/>
    <property type="evidence" value="ECO:0000266"/>
    <property type="project" value="RGD"/>
</dbReference>
<dbReference type="FunCoup" id="D3ZNJ0">
    <property type="interactions" value="1585"/>
</dbReference>
<evidence type="ECO:0000256" key="3">
    <source>
        <dbReference type="ARBA" id="ARBA00022692"/>
    </source>
</evidence>
<dbReference type="HOGENOM" id="CLU_045000_5_3_1"/>
<reference evidence="8" key="2">
    <citation type="submission" date="2025-08" db="UniProtKB">
        <authorList>
            <consortium name="Ensembl"/>
        </authorList>
    </citation>
    <scope>IDENTIFICATION</scope>
    <source>
        <strain evidence="8">Brown Norway</strain>
    </source>
</reference>
<gene>
    <name evidence="8 10" type="primary">Cox11</name>
</gene>
<evidence type="ECO:0000256" key="2">
    <source>
        <dbReference type="ARBA" id="ARBA00004243"/>
    </source>
</evidence>
<accession>D3ZNJ0</accession>
<evidence type="ECO:0000256" key="6">
    <source>
        <dbReference type="SAM" id="MobiDB-lite"/>
    </source>
</evidence>
<dbReference type="Ensembl" id="ENSRNOT00000079364.3">
    <property type="protein sequence ID" value="ENSRNOP00000072345.3"/>
    <property type="gene ID" value="ENSRNOG00000052096.4"/>
</dbReference>
<dbReference type="PANTHER" id="PTHR21320">
    <property type="entry name" value="CYTOCHROME C OXIDASE ASSEMBLY PROTEIN COX11-RELATED"/>
    <property type="match status" value="1"/>
</dbReference>
<name>D3ZNJ0_RAT</name>
<dbReference type="Bgee" id="ENSRNOG00000052096">
    <property type="expression patterns" value="Expressed in quadriceps femoris and 19 other cell types or tissues"/>
</dbReference>
<dbReference type="ExpressionAtlas" id="D3ZNJ0">
    <property type="expression patterns" value="baseline and differential"/>
</dbReference>
<comment type="function">
    <text evidence="1">Exerts its effect at some terminal stage of cytochrome c oxidase synthesis, probably by being involved in the insertion of the copper B into subunit I.</text>
</comment>
<dbReference type="Reactome" id="R-RNO-9864848">
    <property type="pathway name" value="Complex IV assembly"/>
</dbReference>
<dbReference type="eggNOG" id="KOG2540">
    <property type="taxonomic scope" value="Eukaryota"/>
</dbReference>
<comment type="subcellular location">
    <subcellularLocation>
        <location evidence="2">Mitochondrion inner membrane</location>
        <topology evidence="2">Single-pass membrane protein</topology>
        <orientation evidence="2">Intermembrane side</orientation>
    </subcellularLocation>
</comment>
<dbReference type="Gene3D" id="2.60.370.10">
    <property type="entry name" value="Ctag/Cox11"/>
    <property type="match status" value="1"/>
</dbReference>
<dbReference type="AlphaFoldDB" id="D3ZNJ0"/>
<reference evidence="8" key="1">
    <citation type="submission" date="2024-01" db="EMBL/GenBank/DDBJ databases">
        <title>GRCr8: a new rat reference genome assembly contstructed from accurate long reads and long range scaffolding.</title>
        <authorList>
            <person name="Doris P.A."/>
            <person name="Kalbfleisch T."/>
            <person name="Li K."/>
            <person name="Howe K."/>
            <person name="Wood J."/>
        </authorList>
    </citation>
    <scope>NUCLEOTIDE SEQUENCE [LARGE SCALE GENOMIC DNA]</scope>
    <source>
        <strain evidence="8">Brown Norway</strain>
    </source>
</reference>
<dbReference type="VEuPathDB" id="HostDB:ENSRNOG00000052096"/>
<dbReference type="SMR" id="D3ZNJ0"/>
<evidence type="ECO:0000256" key="4">
    <source>
        <dbReference type="ARBA" id="ARBA00022989"/>
    </source>
</evidence>
<dbReference type="GO" id="GO:0030003">
    <property type="term" value="P:intracellular monoatomic cation homeostasis"/>
    <property type="evidence" value="ECO:0000266"/>
    <property type="project" value="RGD"/>
</dbReference>
<organism evidence="8 9">
    <name type="scientific">Rattus norvegicus</name>
    <name type="common">Rat</name>
    <dbReference type="NCBI Taxonomy" id="10116"/>
    <lineage>
        <taxon>Eukaryota</taxon>
        <taxon>Metazoa</taxon>
        <taxon>Chordata</taxon>
        <taxon>Craniata</taxon>
        <taxon>Vertebrata</taxon>
        <taxon>Euteleostomi</taxon>
        <taxon>Mammalia</taxon>
        <taxon>Eutheria</taxon>
        <taxon>Euarchontoglires</taxon>
        <taxon>Glires</taxon>
        <taxon>Rodentia</taxon>
        <taxon>Myomorpha</taxon>
        <taxon>Muroidea</taxon>
        <taxon>Muridae</taxon>
        <taxon>Murinae</taxon>
        <taxon>Rattus</taxon>
    </lineage>
</organism>
<evidence type="ECO:0000256" key="1">
    <source>
        <dbReference type="ARBA" id="ARBA00004007"/>
    </source>
</evidence>
<feature type="transmembrane region" description="Helical" evidence="7">
    <location>
        <begin position="94"/>
        <end position="116"/>
    </location>
</feature>
<dbReference type="OrthoDB" id="1704689at2759"/>
<keyword evidence="5 7" id="KW-0472">Membrane</keyword>
<dbReference type="CTD" id="1353"/>
<sequence length="313" mass="35105">MGGLWCPGWRFITLCGRGWSQPRWSGRTVVNAERALRPGWNGVGGAEQGLRRLGTWKRPSGARGPVAQPPRRPKSSNPFQRAQEDEWRRRNKTVLTYVAAAAVGMLGASYAAVPLYRLYCQVGRDEARHGSHLSHHSVPEAEVTHPWSPRFQTGKDVPKTTGLGGSAVAGHASDQIENMVPVKDRIIKVTFNADVHASLQWNFRPQQTEIYVVPGETALAFYKAKNPTDKPVIGISTYNVVPFEAGQYFNKIQCFCFEEQRLNPQEEVDMPVFFYIDPEFAEDPRMVNVDLITLSYTFFEAKEGHKLAVPGYN</sequence>
<reference evidence="8" key="3">
    <citation type="submission" date="2025-09" db="UniProtKB">
        <authorList>
            <consortium name="Ensembl"/>
        </authorList>
    </citation>
    <scope>IDENTIFICATION</scope>
    <source>
        <strain evidence="8">Brown Norway</strain>
    </source>
</reference>
<evidence type="ECO:0000313" key="9">
    <source>
        <dbReference type="Proteomes" id="UP000002494"/>
    </source>
</evidence>
<dbReference type="PeptideAtlas" id="D3ZNJ0"/>